<reference evidence="2" key="1">
    <citation type="submission" date="2017-02" db="EMBL/GenBank/DDBJ databases">
        <authorList>
            <person name="Varghese N."/>
            <person name="Submissions S."/>
        </authorList>
    </citation>
    <scope>NUCLEOTIDE SEQUENCE [LARGE SCALE GENOMIC DNA]</scope>
    <source>
        <strain evidence="2">USBA 833</strain>
    </source>
</reference>
<protein>
    <submittedName>
        <fullName evidence="1">Bacteriophage HK97-gp10, putative tail-component</fullName>
    </submittedName>
</protein>
<proteinExistence type="predicted"/>
<dbReference type="AlphaFoldDB" id="A0A1T4YC52"/>
<dbReference type="InterPro" id="IPR010064">
    <property type="entry name" value="HK97-gp10_tail"/>
</dbReference>
<dbReference type="RefSeq" id="WP_078697697.1">
    <property type="nucleotide sequence ID" value="NZ_FUYH01000035.1"/>
</dbReference>
<sequence length="125" mass="13934">MGVKTFGFDDFEKALNNMINKFPESAKNKLGQIADEVIADTKLNTPVRTGILRRSFIREGAKQEGNVYKVKCGSNILYAPFVEEGHKTGSGGFVKGRHMFKNALTKAEKKMPEKLKGLLDEITRV</sequence>
<evidence type="ECO:0000313" key="2">
    <source>
        <dbReference type="Proteomes" id="UP000190105"/>
    </source>
</evidence>
<organism evidence="1 2">
    <name type="scientific">Caloramator quimbayensis</name>
    <dbReference type="NCBI Taxonomy" id="1147123"/>
    <lineage>
        <taxon>Bacteria</taxon>
        <taxon>Bacillati</taxon>
        <taxon>Bacillota</taxon>
        <taxon>Clostridia</taxon>
        <taxon>Eubacteriales</taxon>
        <taxon>Clostridiaceae</taxon>
        <taxon>Caloramator</taxon>
    </lineage>
</organism>
<name>A0A1T4YC52_9CLOT</name>
<dbReference type="Proteomes" id="UP000190105">
    <property type="component" value="Unassembled WGS sequence"/>
</dbReference>
<dbReference type="Pfam" id="PF04883">
    <property type="entry name" value="HK97-gp10_like"/>
    <property type="match status" value="1"/>
</dbReference>
<evidence type="ECO:0000313" key="1">
    <source>
        <dbReference type="EMBL" id="SKA99349.1"/>
    </source>
</evidence>
<accession>A0A1T4YC52</accession>
<dbReference type="OrthoDB" id="1850874at2"/>
<dbReference type="EMBL" id="FUYH01000035">
    <property type="protein sequence ID" value="SKA99349.1"/>
    <property type="molecule type" value="Genomic_DNA"/>
</dbReference>
<keyword evidence="2" id="KW-1185">Reference proteome</keyword>
<dbReference type="STRING" id="1147123.SAMN05443428_13518"/>
<gene>
    <name evidence="1" type="ORF">SAMN05443428_13518</name>
</gene>